<dbReference type="InterPro" id="IPR006104">
    <property type="entry name" value="Glyco_hydro_2_N"/>
</dbReference>
<gene>
    <name evidence="11" type="ORF">H9813_07140</name>
</gene>
<evidence type="ECO:0000259" key="8">
    <source>
        <dbReference type="Pfam" id="PF02836"/>
    </source>
</evidence>
<dbReference type="InterPro" id="IPR006103">
    <property type="entry name" value="Glyco_hydro_2_cat"/>
</dbReference>
<dbReference type="Proteomes" id="UP000824035">
    <property type="component" value="Unassembled WGS sequence"/>
</dbReference>
<reference evidence="11" key="1">
    <citation type="journal article" date="2021" name="PeerJ">
        <title>Extensive microbial diversity within the chicken gut microbiome revealed by metagenomics and culture.</title>
        <authorList>
            <person name="Gilroy R."/>
            <person name="Ravi A."/>
            <person name="Getino M."/>
            <person name="Pursley I."/>
            <person name="Horton D.L."/>
            <person name="Alikhan N.F."/>
            <person name="Baker D."/>
            <person name="Gharbi K."/>
            <person name="Hall N."/>
            <person name="Watson M."/>
            <person name="Adriaenssens E.M."/>
            <person name="Foster-Nyarko E."/>
            <person name="Jarju S."/>
            <person name="Secka A."/>
            <person name="Antonio M."/>
            <person name="Oren A."/>
            <person name="Chaudhuri R.R."/>
            <person name="La Ragione R."/>
            <person name="Hildebrand F."/>
            <person name="Pallen M.J."/>
        </authorList>
    </citation>
    <scope>NUCLEOTIDE SEQUENCE</scope>
    <source>
        <strain evidence="11">ChiGjej4B4-18154</strain>
    </source>
</reference>
<feature type="signal peptide" evidence="6">
    <location>
        <begin position="1"/>
        <end position="25"/>
    </location>
</feature>
<feature type="domain" description="Glycoside hydrolase family 2 catalytic" evidence="8">
    <location>
        <begin position="342"/>
        <end position="500"/>
    </location>
</feature>
<keyword evidence="6" id="KW-0732">Signal</keyword>
<dbReference type="InterPro" id="IPR036156">
    <property type="entry name" value="Beta-gal/glucu_dom_sf"/>
</dbReference>
<dbReference type="InterPro" id="IPR032311">
    <property type="entry name" value="DUF4982"/>
</dbReference>
<feature type="compositionally biased region" description="Pro residues" evidence="4">
    <location>
        <begin position="1765"/>
        <end position="1803"/>
    </location>
</feature>
<dbReference type="PROSITE" id="PS00608">
    <property type="entry name" value="GLYCOSYL_HYDROL_F2_2"/>
    <property type="match status" value="1"/>
</dbReference>
<evidence type="ECO:0000256" key="2">
    <source>
        <dbReference type="ARBA" id="ARBA00022801"/>
    </source>
</evidence>
<evidence type="ECO:0000259" key="9">
    <source>
        <dbReference type="Pfam" id="PF02837"/>
    </source>
</evidence>
<dbReference type="Pfam" id="PF16355">
    <property type="entry name" value="DUF4982"/>
    <property type="match status" value="1"/>
</dbReference>
<evidence type="ECO:0000256" key="3">
    <source>
        <dbReference type="ARBA" id="ARBA00023295"/>
    </source>
</evidence>
<dbReference type="GO" id="GO:0004553">
    <property type="term" value="F:hydrolase activity, hydrolyzing O-glycosyl compounds"/>
    <property type="evidence" value="ECO:0007669"/>
    <property type="project" value="InterPro"/>
</dbReference>
<evidence type="ECO:0000256" key="6">
    <source>
        <dbReference type="SAM" id="SignalP"/>
    </source>
</evidence>
<feature type="compositionally biased region" description="Low complexity" evidence="4">
    <location>
        <begin position="1830"/>
        <end position="1840"/>
    </location>
</feature>
<keyword evidence="5" id="KW-0812">Transmembrane</keyword>
<dbReference type="PRINTS" id="PR00132">
    <property type="entry name" value="GLHYDRLASE2"/>
</dbReference>
<keyword evidence="5" id="KW-1133">Transmembrane helix</keyword>
<dbReference type="InterPro" id="IPR006102">
    <property type="entry name" value="Ig-like_GH2"/>
</dbReference>
<comment type="similarity">
    <text evidence="1">Belongs to the glycosyl hydrolase 2 family.</text>
</comment>
<dbReference type="InterPro" id="IPR013783">
    <property type="entry name" value="Ig-like_fold"/>
</dbReference>
<feature type="region of interest" description="Disordered" evidence="4">
    <location>
        <begin position="1762"/>
        <end position="1859"/>
    </location>
</feature>
<evidence type="ECO:0000313" key="12">
    <source>
        <dbReference type="Proteomes" id="UP000824035"/>
    </source>
</evidence>
<reference evidence="11" key="2">
    <citation type="submission" date="2021-04" db="EMBL/GenBank/DDBJ databases">
        <authorList>
            <person name="Gilroy R."/>
        </authorList>
    </citation>
    <scope>NUCLEOTIDE SEQUENCE</scope>
    <source>
        <strain evidence="11">ChiGjej4B4-18154</strain>
    </source>
</reference>
<organism evidence="11 12">
    <name type="scientific">Candidatus Allofournierella merdipullorum</name>
    <dbReference type="NCBI Taxonomy" id="2838595"/>
    <lineage>
        <taxon>Bacteria</taxon>
        <taxon>Bacillati</taxon>
        <taxon>Bacillota</taxon>
        <taxon>Clostridia</taxon>
        <taxon>Eubacteriales</taxon>
        <taxon>Oscillospiraceae</taxon>
        <taxon>Allofournierella</taxon>
    </lineage>
</organism>
<evidence type="ECO:0000259" key="7">
    <source>
        <dbReference type="Pfam" id="PF00703"/>
    </source>
</evidence>
<dbReference type="SUPFAM" id="SSF51445">
    <property type="entry name" value="(Trans)glycosidases"/>
    <property type="match status" value="1"/>
</dbReference>
<feature type="domain" description="Glycoside hydrolase family 2 immunoglobulin-like beta-sandwich" evidence="7">
    <location>
        <begin position="232"/>
        <end position="324"/>
    </location>
</feature>
<dbReference type="SUPFAM" id="SSF49303">
    <property type="entry name" value="beta-Galactosidase/glucuronidase domain"/>
    <property type="match status" value="1"/>
</dbReference>
<keyword evidence="5" id="KW-0472">Membrane</keyword>
<evidence type="ECO:0000256" key="1">
    <source>
        <dbReference type="ARBA" id="ARBA00007401"/>
    </source>
</evidence>
<feature type="chain" id="PRO_5038647579" evidence="6">
    <location>
        <begin position="26"/>
        <end position="1891"/>
    </location>
</feature>
<dbReference type="Pfam" id="PF00703">
    <property type="entry name" value="Glyco_hydro_2"/>
    <property type="match status" value="1"/>
</dbReference>
<evidence type="ECO:0000259" key="10">
    <source>
        <dbReference type="Pfam" id="PF16355"/>
    </source>
</evidence>
<keyword evidence="3" id="KW-0326">Glycosidase</keyword>
<evidence type="ECO:0000256" key="5">
    <source>
        <dbReference type="SAM" id="Phobius"/>
    </source>
</evidence>
<dbReference type="Gene3D" id="3.20.20.80">
    <property type="entry name" value="Glycosidases"/>
    <property type="match status" value="1"/>
</dbReference>
<feature type="transmembrane region" description="Helical" evidence="5">
    <location>
        <begin position="1864"/>
        <end position="1885"/>
    </location>
</feature>
<dbReference type="PANTHER" id="PTHR42732">
    <property type="entry name" value="BETA-GALACTOSIDASE"/>
    <property type="match status" value="1"/>
</dbReference>
<proteinExistence type="inferred from homology"/>
<dbReference type="InterPro" id="IPR017853">
    <property type="entry name" value="GH"/>
</dbReference>
<dbReference type="Pfam" id="PF02837">
    <property type="entry name" value="Glyco_hydro_2_N"/>
    <property type="match status" value="1"/>
</dbReference>
<keyword evidence="2" id="KW-0378">Hydrolase</keyword>
<dbReference type="InterPro" id="IPR008979">
    <property type="entry name" value="Galactose-bd-like_sf"/>
</dbReference>
<dbReference type="Gene3D" id="1.20.1270.90">
    <property type="entry name" value="AF1782-like"/>
    <property type="match status" value="3"/>
</dbReference>
<dbReference type="InterPro" id="IPR023232">
    <property type="entry name" value="Glyco_hydro_2_AS"/>
</dbReference>
<dbReference type="Pfam" id="PF02836">
    <property type="entry name" value="Glyco_hydro_2_C"/>
    <property type="match status" value="1"/>
</dbReference>
<dbReference type="SUPFAM" id="SSF49785">
    <property type="entry name" value="Galactose-binding domain-like"/>
    <property type="match status" value="1"/>
</dbReference>
<comment type="caution">
    <text evidence="11">The sequence shown here is derived from an EMBL/GenBank/DDBJ whole genome shotgun (WGS) entry which is preliminary data.</text>
</comment>
<dbReference type="Pfam" id="PF07554">
    <property type="entry name" value="FIVAR"/>
    <property type="match status" value="4"/>
</dbReference>
<dbReference type="InterPro" id="IPR006101">
    <property type="entry name" value="Glyco_hydro_2"/>
</dbReference>
<dbReference type="EMBL" id="DXBV01000068">
    <property type="protein sequence ID" value="HIZ30983.1"/>
    <property type="molecule type" value="Genomic_DNA"/>
</dbReference>
<feature type="domain" description="DUF4982" evidence="10">
    <location>
        <begin position="634"/>
        <end position="698"/>
    </location>
</feature>
<accession>A0A9D2IZH2</accession>
<sequence length="1891" mass="205278">MKRILSAALAAALSLSLLMPMTAWAQDETAQQKPVVLGVTAPAGVNERREMDLNPNWLFIDHDDPAAKEIGYDESSAQTVSLPHMQTELDLFENETSQWEKVTWYRRHFTLPESWDGDRVSVYFDGGGQINKIYVNGVFVGSATGTFTHFEFDITDYVTFGEVDNVIAVQVDSTAHKELPPGNSKDFHFFGGLHGDATMTVTDSLYLEDVYYYTQKQTGTNSEQTYQAGDPVDLVGQVQVTNFYSEPMEAVVRTTLLDPDGAEVASTDTPVTVPSGETVTLDTKQEVKNPLLWTPDTPYLYTVKTAVIANGLGLDEVSTRTGLRWVGTTGHSGENKGVSNPEDEQILLNDEPIVLYGINKHMQFPYVGNAGTGKLQAKDAYTIRYDLGMNFVRTAHYQNDPDFLAACDEIGLLVEEEALAWNDTPNRPQHKYSVEQMILRDRNHPSIILWSIIPNEWTEEGYPLAERKALQEMAKELDSSRLTCQEENHNNTFVTDVYNRHDYSTAGKQNPKWQPYIVGEWNTALGESFVIPGDSEDRKLDQFLTDALRQAKFMSDDTIDGFIKWDMTGYLTPNNEGKYGKNIGIWRCAGTYGVLKDPLQAYWQNDFFRSQADPALVGNVVELITEWKEDSDPTVYVASNAAQVELFVGDESMGRIEPNYLNSGNTKLWQGIFKWDDIVWSADKTLRAVAYDADGKQVGEDVLYPSGYDIVPEQMILHNVTSNLYDSDHFDRWGGTAVENQNIWADGGDMAYIIGELVDSNGQRVYYGEELVDLSLTQGQGELIYGPALHMMDGLVGFYFRPAYGASGPAVVEAAVDVGKLYNQDAACFEYSGGWTKKNESDAKLGTPATSSYEGDFMESSQKGDSVTITFEGTKAMVYARDAWKYGSASVTVDGQPAGTMNCKTGEEKYGSIGFQNMFETETLEHGEHTIVITASGAAPIAVDGVKVFDGKTDLTSSITVDVQPYTGNEVPQKDGLPSAPAPDVVSKEELKALIDQANALDLSLYPYEQAVALQNAVAYAQMVYDDANATDLQLRNALRGLEDLLKSIRPEIIHISYDNTTDTPTNLHTFYPWSQNANVWQASDGNIYANKSRLPGDYISLNFEGVAVRLYSRRNANNGILEWTMDNGQRNEVNTWSEKAEDFTMIDLTGLDPSVTHNITVYVTGKSGGNPTNASVAVVGADVFTTMSAYYKTDLRLLVQEIRAMDLSGYTQDSVAALQTELEQADQLLMRPDAAQQELEAALEELKQALAGLEQSAEQPSELTATIAYTDRTDDPAEKNKVYFWAQNTVGTATHTDVAKTGAASGTAWRMPGKEADEQRDGVYSQKANPARTENDFYSIAFTGSQLKLYATTDQKHGLAMISVDGGPEQEVDFWSQGDPATADKDIDRLVFDTGVLEESDHVLKVRVLNKASSQGGSSNGCVSFKKAEIYTGGSVTEPEEPKADVSALYSLMLVASQQKQESFSPSTWAVFEPLRAQAQELLANVPTADKQAEVDALYASLADALYGLKRMQEIAEIKPEAQLRVALGTTADQIAFPAQVTVVLSDGTSQNVDAGGWTCETFDGSVAGDYVFTGALVLPDWILNTAALAPTVTVTVEADATPEELALKNALAEAQSALDSAVPGDQPGNYPQEAIDAMKAAIDKAQALLDSEEATPEQLTAETEALKQALADFENAVIKDEALLAAKEKLTKTIDAATAQADAAVVGDQPGNYPQSAVDALRAAVETARQALADPAATAETLTAACGELEKAMETMAGAVIPEPDPTPEPTAAPTPAPTEAPAPDPTPAPTPVPTPAPTPKPLATARPVATATPGPTAEPTEEPTPEPTQAPAETPAPSAVPEGETEGETPAAADEAETGGWILPAVIAAALAGAAIIVVIVIRRRKEE</sequence>
<dbReference type="InterPro" id="IPR051913">
    <property type="entry name" value="GH2_Domain-Containing"/>
</dbReference>
<dbReference type="Gene3D" id="2.60.120.260">
    <property type="entry name" value="Galactose-binding domain-like"/>
    <property type="match status" value="4"/>
</dbReference>
<feature type="domain" description="Glycosyl hydrolases family 2 sugar binding" evidence="9">
    <location>
        <begin position="99"/>
        <end position="171"/>
    </location>
</feature>
<dbReference type="Gene3D" id="2.60.40.10">
    <property type="entry name" value="Immunoglobulins"/>
    <property type="match status" value="2"/>
</dbReference>
<evidence type="ECO:0000256" key="4">
    <source>
        <dbReference type="SAM" id="MobiDB-lite"/>
    </source>
</evidence>
<evidence type="ECO:0000313" key="11">
    <source>
        <dbReference type="EMBL" id="HIZ30983.1"/>
    </source>
</evidence>
<feature type="compositionally biased region" description="Low complexity" evidence="4">
    <location>
        <begin position="1804"/>
        <end position="1821"/>
    </location>
</feature>
<protein>
    <submittedName>
        <fullName evidence="11">FIVAR domain-containing protein</fullName>
    </submittedName>
</protein>
<name>A0A9D2IZH2_9FIRM</name>
<dbReference type="PANTHER" id="PTHR42732:SF1">
    <property type="entry name" value="BETA-MANNOSIDASE"/>
    <property type="match status" value="1"/>
</dbReference>
<dbReference type="GO" id="GO:0005975">
    <property type="term" value="P:carbohydrate metabolic process"/>
    <property type="evidence" value="ECO:0007669"/>
    <property type="project" value="InterPro"/>
</dbReference>